<feature type="domain" description="ABC transporter" evidence="6">
    <location>
        <begin position="34"/>
        <end position="263"/>
    </location>
</feature>
<sequence>MDSVNSSSFATPPGPAVPAGSLRPKAPLAHPSIIQLINLRKAYTTGRGELVLFDNLDLEVAEGEMLAIVGQSGAGKSTLLHMMGALDAPSSGEVFCSGVEVQRLSGKEAARFRNRQIGYVWQFHYLLPEFTAIENIAMPLLARGETKAVALEKASKWLNEVELADRATHRAGELSGGEQQRISLARALVTEPRILLADEPTGDLDAKTSDVVFALIERLHRVHRLTSVLVTHNMMLAARCTRTLRLNSGRLTEFSPDSANQPIV</sequence>
<dbReference type="RefSeq" id="WP_015897827.1">
    <property type="nucleotide sequence ID" value="NC_012483.1"/>
</dbReference>
<dbReference type="PANTHER" id="PTHR24220">
    <property type="entry name" value="IMPORT ATP-BINDING PROTEIN"/>
    <property type="match status" value="1"/>
</dbReference>
<dbReference type="OrthoDB" id="9791546at2"/>
<name>C1F374_ACIC5</name>
<dbReference type="InterPro" id="IPR015854">
    <property type="entry name" value="ABC_transpr_LolD-like"/>
</dbReference>
<dbReference type="STRING" id="240015.ACP_2766"/>
<gene>
    <name evidence="7" type="primary">lolD2</name>
    <name evidence="7" type="ordered locus">ACP_2766</name>
</gene>
<evidence type="ECO:0000313" key="8">
    <source>
        <dbReference type="Proteomes" id="UP000002207"/>
    </source>
</evidence>
<dbReference type="GO" id="GO:0005886">
    <property type="term" value="C:plasma membrane"/>
    <property type="evidence" value="ECO:0007669"/>
    <property type="project" value="TreeGrafter"/>
</dbReference>
<comment type="similarity">
    <text evidence="4">Belongs to the ABC transporter superfamily. Macrolide exporter (TC 3.A.1.122) family.</text>
</comment>
<dbReference type="PROSITE" id="PS50893">
    <property type="entry name" value="ABC_TRANSPORTER_2"/>
    <property type="match status" value="1"/>
</dbReference>
<dbReference type="PANTHER" id="PTHR24220:SF689">
    <property type="entry name" value="LIPOPROTEIN-RELEASING SYSTEM ATP-BINDING PROTEIN LOLD"/>
    <property type="match status" value="1"/>
</dbReference>
<accession>C1F374</accession>
<proteinExistence type="inferred from homology"/>
<dbReference type="PROSITE" id="PS00211">
    <property type="entry name" value="ABC_TRANSPORTER_1"/>
    <property type="match status" value="1"/>
</dbReference>
<dbReference type="FunCoup" id="C1F374">
    <property type="interactions" value="326"/>
</dbReference>
<dbReference type="InterPro" id="IPR003593">
    <property type="entry name" value="AAA+_ATPase"/>
</dbReference>
<dbReference type="GO" id="GO:0016887">
    <property type="term" value="F:ATP hydrolysis activity"/>
    <property type="evidence" value="ECO:0007669"/>
    <property type="project" value="InterPro"/>
</dbReference>
<dbReference type="InParanoid" id="C1F374"/>
<dbReference type="eggNOG" id="COG1136">
    <property type="taxonomic scope" value="Bacteria"/>
</dbReference>
<dbReference type="GO" id="GO:0022857">
    <property type="term" value="F:transmembrane transporter activity"/>
    <property type="evidence" value="ECO:0007669"/>
    <property type="project" value="TreeGrafter"/>
</dbReference>
<dbReference type="HOGENOM" id="CLU_000604_1_22_0"/>
<dbReference type="FunFam" id="3.40.50.300:FF:000032">
    <property type="entry name" value="Export ABC transporter ATP-binding protein"/>
    <property type="match status" value="1"/>
</dbReference>
<dbReference type="SMART" id="SM00382">
    <property type="entry name" value="AAA"/>
    <property type="match status" value="1"/>
</dbReference>
<dbReference type="InterPro" id="IPR017871">
    <property type="entry name" value="ABC_transporter-like_CS"/>
</dbReference>
<keyword evidence="2" id="KW-0547">Nucleotide-binding</keyword>
<dbReference type="InterPro" id="IPR027417">
    <property type="entry name" value="P-loop_NTPase"/>
</dbReference>
<evidence type="ECO:0000313" key="7">
    <source>
        <dbReference type="EMBL" id="ACO34473.1"/>
    </source>
</evidence>
<evidence type="ECO:0000256" key="1">
    <source>
        <dbReference type="ARBA" id="ARBA00022448"/>
    </source>
</evidence>
<dbReference type="GO" id="GO:0089705">
    <property type="term" value="P:protein localization to outer membrane"/>
    <property type="evidence" value="ECO:0007669"/>
    <property type="project" value="TreeGrafter"/>
</dbReference>
<evidence type="ECO:0000256" key="5">
    <source>
        <dbReference type="SAM" id="MobiDB-lite"/>
    </source>
</evidence>
<dbReference type="CDD" id="cd03255">
    <property type="entry name" value="ABC_MJ0796_LolCDE_FtsE"/>
    <property type="match status" value="1"/>
</dbReference>
<dbReference type="Proteomes" id="UP000002207">
    <property type="component" value="Chromosome"/>
</dbReference>
<dbReference type="InterPro" id="IPR003439">
    <property type="entry name" value="ABC_transporter-like_ATP-bd"/>
</dbReference>
<reference evidence="7 8" key="1">
    <citation type="journal article" date="2009" name="Appl. Environ. Microbiol.">
        <title>Three genomes from the phylum Acidobacteria provide insight into the lifestyles of these microorganisms in soils.</title>
        <authorList>
            <person name="Ward N.L."/>
            <person name="Challacombe J.F."/>
            <person name="Janssen P.H."/>
            <person name="Henrissat B."/>
            <person name="Coutinho P.M."/>
            <person name="Wu M."/>
            <person name="Xie G."/>
            <person name="Haft D.H."/>
            <person name="Sait M."/>
            <person name="Badger J."/>
            <person name="Barabote R.D."/>
            <person name="Bradley B."/>
            <person name="Brettin T.S."/>
            <person name="Brinkac L.M."/>
            <person name="Bruce D."/>
            <person name="Creasy T."/>
            <person name="Daugherty S.C."/>
            <person name="Davidsen T.M."/>
            <person name="DeBoy R.T."/>
            <person name="Detter J.C."/>
            <person name="Dodson R.J."/>
            <person name="Durkin A.S."/>
            <person name="Ganapathy A."/>
            <person name="Gwinn-Giglio M."/>
            <person name="Han C.S."/>
            <person name="Khouri H."/>
            <person name="Kiss H."/>
            <person name="Kothari S.P."/>
            <person name="Madupu R."/>
            <person name="Nelson K.E."/>
            <person name="Nelson W.C."/>
            <person name="Paulsen I."/>
            <person name="Penn K."/>
            <person name="Ren Q."/>
            <person name="Rosovitz M.J."/>
            <person name="Selengut J.D."/>
            <person name="Shrivastava S."/>
            <person name="Sullivan S.A."/>
            <person name="Tapia R."/>
            <person name="Thompson L.S."/>
            <person name="Watkins K.L."/>
            <person name="Yang Q."/>
            <person name="Yu C."/>
            <person name="Zafar N."/>
            <person name="Zhou L."/>
            <person name="Kuske C.R."/>
        </authorList>
    </citation>
    <scope>NUCLEOTIDE SEQUENCE [LARGE SCALE GENOMIC DNA]</scope>
    <source>
        <strain evidence="8">ATCC 51196 / DSM 11244 / BCRC 80197 / JCM 7670 / NBRC 15755 / NCIMB 13165 / 161</strain>
    </source>
</reference>
<evidence type="ECO:0000259" key="6">
    <source>
        <dbReference type="PROSITE" id="PS50893"/>
    </source>
</evidence>
<keyword evidence="3 7" id="KW-0067">ATP-binding</keyword>
<dbReference type="GO" id="GO:0005524">
    <property type="term" value="F:ATP binding"/>
    <property type="evidence" value="ECO:0007669"/>
    <property type="project" value="UniProtKB-KW"/>
</dbReference>
<organism evidence="7 8">
    <name type="scientific">Acidobacterium capsulatum (strain ATCC 51196 / DSM 11244 / BCRC 80197 / JCM 7670 / NBRC 15755 / NCIMB 13165 / 161)</name>
    <dbReference type="NCBI Taxonomy" id="240015"/>
    <lineage>
        <taxon>Bacteria</taxon>
        <taxon>Pseudomonadati</taxon>
        <taxon>Acidobacteriota</taxon>
        <taxon>Terriglobia</taxon>
        <taxon>Terriglobales</taxon>
        <taxon>Acidobacteriaceae</taxon>
        <taxon>Acidobacterium</taxon>
    </lineage>
</organism>
<dbReference type="KEGG" id="aca:ACP_2766"/>
<dbReference type="GO" id="GO:0098796">
    <property type="term" value="C:membrane protein complex"/>
    <property type="evidence" value="ECO:0007669"/>
    <property type="project" value="UniProtKB-ARBA"/>
</dbReference>
<evidence type="ECO:0000256" key="3">
    <source>
        <dbReference type="ARBA" id="ARBA00022840"/>
    </source>
</evidence>
<protein>
    <submittedName>
        <fullName evidence="7">Lipoprotein-releasing system, ATP-binding protein LolD</fullName>
    </submittedName>
</protein>
<dbReference type="Gene3D" id="3.40.50.300">
    <property type="entry name" value="P-loop containing nucleotide triphosphate hydrolases"/>
    <property type="match status" value="1"/>
</dbReference>
<dbReference type="SUPFAM" id="SSF52540">
    <property type="entry name" value="P-loop containing nucleoside triphosphate hydrolases"/>
    <property type="match status" value="1"/>
</dbReference>
<evidence type="ECO:0000256" key="2">
    <source>
        <dbReference type="ARBA" id="ARBA00022741"/>
    </source>
</evidence>
<feature type="compositionally biased region" description="Polar residues" evidence="5">
    <location>
        <begin position="1"/>
        <end position="10"/>
    </location>
</feature>
<dbReference type="EMBL" id="CP001472">
    <property type="protein sequence ID" value="ACO34473.1"/>
    <property type="molecule type" value="Genomic_DNA"/>
</dbReference>
<keyword evidence="7" id="KW-0449">Lipoprotein</keyword>
<dbReference type="Pfam" id="PF00005">
    <property type="entry name" value="ABC_tran"/>
    <property type="match status" value="1"/>
</dbReference>
<dbReference type="AlphaFoldDB" id="C1F374"/>
<feature type="region of interest" description="Disordered" evidence="5">
    <location>
        <begin position="1"/>
        <end position="22"/>
    </location>
</feature>
<keyword evidence="8" id="KW-1185">Reference proteome</keyword>
<dbReference type="InterPro" id="IPR017911">
    <property type="entry name" value="MacB-like_ATP-bd"/>
</dbReference>
<evidence type="ECO:0000256" key="4">
    <source>
        <dbReference type="ARBA" id="ARBA00038388"/>
    </source>
</evidence>
<dbReference type="GO" id="GO:0044874">
    <property type="term" value="P:lipoprotein localization to outer membrane"/>
    <property type="evidence" value="ECO:0007669"/>
    <property type="project" value="TreeGrafter"/>
</dbReference>
<keyword evidence="1" id="KW-0813">Transport</keyword>